<protein>
    <recommendedName>
        <fullName evidence="2">DUF1206 domain-containing protein</fullName>
    </recommendedName>
</protein>
<feature type="domain" description="DUF1206" evidence="2">
    <location>
        <begin position="27"/>
        <end position="94"/>
    </location>
</feature>
<sequence length="274" mass="29275">MSDVGQKADNLGQRADDSDWLDHAVRLGLVAYGIVHLMIAWLAFQLALGDQSGSASSKGALQQLAQEDYGVILIWMIAVGMMLLVIWRLIEAFAGYREEQDDSKRLRKRLTSLGKAVIYGVLAVTAVKVATGSASGGSSSDSMTAKVMDWPGGQLIVGAVGLAIMGYGANLVRRAWTEKFREHLDAEGTSGESGRAYIIFGKAGYTSKGIAFMVVGGLFVYAAITHEAKKSGGLDQALHKVLQQPFGPFLLGAIAIGIGCYGLFCFARARHLSR</sequence>
<gene>
    <name evidence="3" type="ORF">NOCA2210073</name>
</gene>
<feature type="domain" description="DUF1206" evidence="2">
    <location>
        <begin position="113"/>
        <end position="177"/>
    </location>
</feature>
<evidence type="ECO:0000313" key="3">
    <source>
        <dbReference type="EMBL" id="CUR54723.1"/>
    </source>
</evidence>
<dbReference type="InterPro" id="IPR009597">
    <property type="entry name" value="DUF1206"/>
</dbReference>
<feature type="transmembrane region" description="Helical" evidence="1">
    <location>
        <begin position="110"/>
        <end position="130"/>
    </location>
</feature>
<feature type="transmembrane region" description="Helical" evidence="1">
    <location>
        <begin position="29"/>
        <end position="49"/>
    </location>
</feature>
<keyword evidence="1" id="KW-1133">Transmembrane helix</keyword>
<dbReference type="AlphaFoldDB" id="A0A2P2BYC0"/>
<organism evidence="3">
    <name type="scientific">metagenome</name>
    <dbReference type="NCBI Taxonomy" id="256318"/>
    <lineage>
        <taxon>unclassified sequences</taxon>
        <taxon>metagenomes</taxon>
    </lineage>
</organism>
<reference evidence="3" key="1">
    <citation type="submission" date="2015-08" db="EMBL/GenBank/DDBJ databases">
        <authorList>
            <person name="Babu N.S."/>
            <person name="Beckwith C.J."/>
            <person name="Beseler K.G."/>
            <person name="Brison A."/>
            <person name="Carone J.V."/>
            <person name="Caskin T.P."/>
            <person name="Diamond M."/>
            <person name="Durham M.E."/>
            <person name="Foxe J.M."/>
            <person name="Go M."/>
            <person name="Henderson B.A."/>
            <person name="Jones I.B."/>
            <person name="McGettigan J.A."/>
            <person name="Micheletti S.J."/>
            <person name="Nasrallah M.E."/>
            <person name="Ortiz D."/>
            <person name="Piller C.R."/>
            <person name="Privatt S.R."/>
            <person name="Schneider S.L."/>
            <person name="Sharp S."/>
            <person name="Smith T.C."/>
            <person name="Stanton J.D."/>
            <person name="Ullery H.E."/>
            <person name="Wilson R.J."/>
            <person name="Serrano M.G."/>
            <person name="Buck G."/>
            <person name="Lee V."/>
            <person name="Wang Y."/>
            <person name="Carvalho R."/>
            <person name="Voegtly L."/>
            <person name="Shi R."/>
            <person name="Duckworth R."/>
            <person name="Johnson A."/>
            <person name="Loviza R."/>
            <person name="Walstead R."/>
            <person name="Shah Z."/>
            <person name="Kiflezghi M."/>
            <person name="Wade K."/>
            <person name="Ball S.L."/>
            <person name="Bradley K.W."/>
            <person name="Asai D.J."/>
            <person name="Bowman C.A."/>
            <person name="Russell D.A."/>
            <person name="Pope W.H."/>
            <person name="Jacobs-Sera D."/>
            <person name="Hendrix R.W."/>
            <person name="Hatfull G.F."/>
        </authorList>
    </citation>
    <scope>NUCLEOTIDE SEQUENCE</scope>
</reference>
<dbReference type="Pfam" id="PF06724">
    <property type="entry name" value="DUF1206"/>
    <property type="match status" value="3"/>
</dbReference>
<evidence type="ECO:0000259" key="2">
    <source>
        <dbReference type="Pfam" id="PF06724"/>
    </source>
</evidence>
<accession>A0A2P2BYC0</accession>
<evidence type="ECO:0000256" key="1">
    <source>
        <dbReference type="SAM" id="Phobius"/>
    </source>
</evidence>
<keyword evidence="1" id="KW-0472">Membrane</keyword>
<keyword evidence="1" id="KW-0812">Transmembrane</keyword>
<feature type="transmembrane region" description="Helical" evidence="1">
    <location>
        <begin position="150"/>
        <end position="172"/>
    </location>
</feature>
<feature type="transmembrane region" description="Helical" evidence="1">
    <location>
        <begin position="69"/>
        <end position="90"/>
    </location>
</feature>
<proteinExistence type="predicted"/>
<dbReference type="EMBL" id="CZKA01000014">
    <property type="protein sequence ID" value="CUR54723.1"/>
    <property type="molecule type" value="Genomic_DNA"/>
</dbReference>
<name>A0A2P2BYC0_9ZZZZ</name>
<feature type="transmembrane region" description="Helical" evidence="1">
    <location>
        <begin position="246"/>
        <end position="267"/>
    </location>
</feature>
<feature type="transmembrane region" description="Helical" evidence="1">
    <location>
        <begin position="209"/>
        <end position="226"/>
    </location>
</feature>
<feature type="domain" description="DUF1206" evidence="2">
    <location>
        <begin position="203"/>
        <end position="270"/>
    </location>
</feature>